<dbReference type="InterPro" id="IPR032867">
    <property type="entry name" value="DYW_dom"/>
</dbReference>
<name>A0A7I8JBE2_SPIIN</name>
<dbReference type="InterPro" id="IPR046848">
    <property type="entry name" value="E_motif"/>
</dbReference>
<accession>A0A7I8JBE2</accession>
<feature type="repeat" description="PPR" evidence="2">
    <location>
        <begin position="87"/>
        <end position="121"/>
    </location>
</feature>
<dbReference type="PANTHER" id="PTHR47926:SF456">
    <property type="entry name" value="PENTATRICOPEPTIDE REPEAT-CONTAINING PROTEIN ELI1, CHLOROPLASTIC"/>
    <property type="match status" value="1"/>
</dbReference>
<evidence type="ECO:0000313" key="5">
    <source>
        <dbReference type="Proteomes" id="UP001189122"/>
    </source>
</evidence>
<dbReference type="EMBL" id="LR743597">
    <property type="protein sequence ID" value="CAA2628139.1"/>
    <property type="molecule type" value="Genomic_DNA"/>
</dbReference>
<dbReference type="FunFam" id="1.25.40.10:FF:000184">
    <property type="entry name" value="Pentatricopeptide repeat-containing protein, chloroplastic"/>
    <property type="match status" value="1"/>
</dbReference>
<keyword evidence="1" id="KW-0677">Repeat</keyword>
<dbReference type="Pfam" id="PF20431">
    <property type="entry name" value="E_motif"/>
    <property type="match status" value="1"/>
</dbReference>
<evidence type="ECO:0000256" key="2">
    <source>
        <dbReference type="PROSITE-ProRule" id="PRU00708"/>
    </source>
</evidence>
<feature type="repeat" description="PPR" evidence="2">
    <location>
        <begin position="173"/>
        <end position="207"/>
    </location>
</feature>
<dbReference type="InterPro" id="IPR046960">
    <property type="entry name" value="PPR_At4g14850-like_plant"/>
</dbReference>
<evidence type="ECO:0000259" key="3">
    <source>
        <dbReference type="Pfam" id="PF14432"/>
    </source>
</evidence>
<keyword evidence="5" id="KW-1185">Reference proteome</keyword>
<gene>
    <name evidence="4" type="ORF">SI7747_10013787</name>
</gene>
<dbReference type="Gene3D" id="1.25.40.10">
    <property type="entry name" value="Tetratricopeptide repeat domain"/>
    <property type="match status" value="3"/>
</dbReference>
<dbReference type="NCBIfam" id="TIGR00756">
    <property type="entry name" value="PPR"/>
    <property type="match status" value="2"/>
</dbReference>
<evidence type="ECO:0000256" key="1">
    <source>
        <dbReference type="ARBA" id="ARBA00022737"/>
    </source>
</evidence>
<dbReference type="EMBL" id="CACRZD030000010">
    <property type="protein sequence ID" value="CAA6667394.1"/>
    <property type="molecule type" value="Genomic_DNA"/>
</dbReference>
<dbReference type="Pfam" id="PF01535">
    <property type="entry name" value="PPR"/>
    <property type="match status" value="2"/>
</dbReference>
<evidence type="ECO:0000313" key="4">
    <source>
        <dbReference type="EMBL" id="CAA2628139.1"/>
    </source>
</evidence>
<dbReference type="InterPro" id="IPR011990">
    <property type="entry name" value="TPR-like_helical_dom_sf"/>
</dbReference>
<organism evidence="4">
    <name type="scientific">Spirodela intermedia</name>
    <name type="common">Intermediate duckweed</name>
    <dbReference type="NCBI Taxonomy" id="51605"/>
    <lineage>
        <taxon>Eukaryota</taxon>
        <taxon>Viridiplantae</taxon>
        <taxon>Streptophyta</taxon>
        <taxon>Embryophyta</taxon>
        <taxon>Tracheophyta</taxon>
        <taxon>Spermatophyta</taxon>
        <taxon>Magnoliopsida</taxon>
        <taxon>Liliopsida</taxon>
        <taxon>Araceae</taxon>
        <taxon>Lemnoideae</taxon>
        <taxon>Spirodela</taxon>
    </lineage>
</organism>
<dbReference type="Pfam" id="PF14432">
    <property type="entry name" value="DYW_deaminase"/>
    <property type="match status" value="1"/>
</dbReference>
<dbReference type="Pfam" id="PF13041">
    <property type="entry name" value="PPR_2"/>
    <property type="match status" value="2"/>
</dbReference>
<dbReference type="GO" id="GO:0009451">
    <property type="term" value="P:RNA modification"/>
    <property type="evidence" value="ECO:0007669"/>
    <property type="project" value="InterPro"/>
</dbReference>
<dbReference type="GO" id="GO:0003723">
    <property type="term" value="F:RNA binding"/>
    <property type="evidence" value="ECO:0007669"/>
    <property type="project" value="InterPro"/>
</dbReference>
<dbReference type="InterPro" id="IPR002885">
    <property type="entry name" value="PPR_rpt"/>
</dbReference>
<dbReference type="AlphaFoldDB" id="A0A7I8JBE2"/>
<dbReference type="GO" id="GO:0008270">
    <property type="term" value="F:zinc ion binding"/>
    <property type="evidence" value="ECO:0007669"/>
    <property type="project" value="InterPro"/>
</dbReference>
<protein>
    <recommendedName>
        <fullName evidence="3">DYW domain-containing protein</fullName>
    </recommendedName>
</protein>
<dbReference type="PROSITE" id="PS51375">
    <property type="entry name" value="PPR"/>
    <property type="match status" value="2"/>
</dbReference>
<dbReference type="Proteomes" id="UP001189122">
    <property type="component" value="Unassembled WGS sequence"/>
</dbReference>
<dbReference type="PANTHER" id="PTHR47926">
    <property type="entry name" value="PENTATRICOPEPTIDE REPEAT-CONTAINING PROTEIN"/>
    <property type="match status" value="1"/>
</dbReference>
<reference evidence="4 5" key="1">
    <citation type="submission" date="2019-12" db="EMBL/GenBank/DDBJ databases">
        <authorList>
            <person name="Scholz U."/>
            <person name="Mascher M."/>
            <person name="Fiebig A."/>
        </authorList>
    </citation>
    <scope>NUCLEOTIDE SEQUENCE</scope>
</reference>
<proteinExistence type="predicted"/>
<feature type="domain" description="DYW" evidence="3">
    <location>
        <begin position="380"/>
        <end position="449"/>
    </location>
</feature>
<sequence length="449" mass="47161">MAAAGVQPNAFTFSAALAACSLAAGKALHSQALRLGLAGDPYVGTALLRASACTPNLVSSTAMINCYAKAGDLYAARAVFDRTPAPDAVCWNAMIDGYTQHGRPAESVALFRRMLRSSGAAMPDEVTLLTVLSACAQLGAMESGRWVHSYMSTRKCGSLEDACAVFDGMPQKDVVAWNAMIVGHAMHGNSREALALFSEMLAAGLRPTDITFVGVLNACSHAGLRHGLLPKIEHYGCVVDLLGRAGLVEEAYELAQAMPVKPDAVVWGSLLGACRLHGKAALGEKIAAFLVAAGEANSGTYVLLSHIRAAAGDWEAAARVRILMKDGGVRKEPGAAAMEVDGRLHEFLVGDVGHPRSAEIYAELQALGVLHEEGAAAGGVHSEKLAVGLGLISTAAGTTIKVVKNLRVCADCHGAMKLISRLTGRKIVMRDRIRFHHFSDGSCSCGDFW</sequence>